<evidence type="ECO:0000256" key="1">
    <source>
        <dbReference type="SAM" id="MobiDB-lite"/>
    </source>
</evidence>
<keyword evidence="3" id="KW-1185">Reference proteome</keyword>
<proteinExistence type="predicted"/>
<evidence type="ECO:0000313" key="2">
    <source>
        <dbReference type="EMBL" id="CAF1663087.1"/>
    </source>
</evidence>
<protein>
    <submittedName>
        <fullName evidence="2">Uncharacterized protein</fullName>
    </submittedName>
</protein>
<organism evidence="2 3">
    <name type="scientific">Adineta ricciae</name>
    <name type="common">Rotifer</name>
    <dbReference type="NCBI Taxonomy" id="249248"/>
    <lineage>
        <taxon>Eukaryota</taxon>
        <taxon>Metazoa</taxon>
        <taxon>Spiralia</taxon>
        <taxon>Gnathifera</taxon>
        <taxon>Rotifera</taxon>
        <taxon>Eurotatoria</taxon>
        <taxon>Bdelloidea</taxon>
        <taxon>Adinetida</taxon>
        <taxon>Adinetidae</taxon>
        <taxon>Adineta</taxon>
    </lineage>
</organism>
<evidence type="ECO:0000313" key="3">
    <source>
        <dbReference type="Proteomes" id="UP000663828"/>
    </source>
</evidence>
<dbReference type="Proteomes" id="UP000663828">
    <property type="component" value="Unassembled WGS sequence"/>
</dbReference>
<accession>A0A816FL55</accession>
<comment type="caution">
    <text evidence="2">The sequence shown here is derived from an EMBL/GenBank/DDBJ whole genome shotgun (WGS) entry which is preliminary data.</text>
</comment>
<dbReference type="EMBL" id="CAJNOR010011694">
    <property type="protein sequence ID" value="CAF1663087.1"/>
    <property type="molecule type" value="Genomic_DNA"/>
</dbReference>
<dbReference type="AlphaFoldDB" id="A0A816FL55"/>
<name>A0A816FL55_ADIRI</name>
<reference evidence="2" key="1">
    <citation type="submission" date="2021-02" db="EMBL/GenBank/DDBJ databases">
        <authorList>
            <person name="Nowell W R."/>
        </authorList>
    </citation>
    <scope>NUCLEOTIDE SEQUENCE</scope>
</reference>
<feature type="region of interest" description="Disordered" evidence="1">
    <location>
        <begin position="57"/>
        <end position="80"/>
    </location>
</feature>
<sequence>MKSTLLIDAKEIEESIALIEKQLELLQSSSFVNNQSHFSPAPVSSIAENFQRSNSITSSTSTQLVDNLQTNHPNTIPTTA</sequence>
<gene>
    <name evidence="2" type="ORF">XAT740_LOCUS57256</name>
</gene>